<keyword evidence="7 9" id="KW-0630">Potassium</keyword>
<dbReference type="SUPFAM" id="SSF53613">
    <property type="entry name" value="Ribokinase-like"/>
    <property type="match status" value="1"/>
</dbReference>
<reference evidence="11 12" key="1">
    <citation type="submission" date="2020-08" db="EMBL/GenBank/DDBJ databases">
        <title>Genomic Encyclopedia of Type Strains, Phase IV (KMG-IV): sequencing the most valuable type-strain genomes for metagenomic binning, comparative biology and taxonomic classification.</title>
        <authorList>
            <person name="Goeker M."/>
        </authorList>
    </citation>
    <scope>NUCLEOTIDE SEQUENCE [LARGE SCALE GENOMIC DNA]</scope>
    <source>
        <strain evidence="11 12">DSM 102238</strain>
    </source>
</reference>
<feature type="binding site" evidence="9">
    <location>
        <begin position="10"/>
        <end position="12"/>
    </location>
    <ligand>
        <name>substrate</name>
    </ligand>
</feature>
<dbReference type="EMBL" id="JACIEK010000001">
    <property type="protein sequence ID" value="MBB3996753.1"/>
    <property type="molecule type" value="Genomic_DNA"/>
</dbReference>
<comment type="catalytic activity">
    <reaction evidence="9">
        <text>D-ribose + ATP = D-ribose 5-phosphate + ADP + H(+)</text>
        <dbReference type="Rhea" id="RHEA:13697"/>
        <dbReference type="ChEBI" id="CHEBI:15378"/>
        <dbReference type="ChEBI" id="CHEBI:30616"/>
        <dbReference type="ChEBI" id="CHEBI:47013"/>
        <dbReference type="ChEBI" id="CHEBI:78346"/>
        <dbReference type="ChEBI" id="CHEBI:456216"/>
        <dbReference type="EC" id="2.7.1.15"/>
    </reaction>
</comment>
<evidence type="ECO:0000313" key="11">
    <source>
        <dbReference type="EMBL" id="MBB3996753.1"/>
    </source>
</evidence>
<evidence type="ECO:0000256" key="3">
    <source>
        <dbReference type="ARBA" id="ARBA00022741"/>
    </source>
</evidence>
<dbReference type="GO" id="GO:0005524">
    <property type="term" value="F:ATP binding"/>
    <property type="evidence" value="ECO:0007669"/>
    <property type="project" value="UniProtKB-UniRule"/>
</dbReference>
<dbReference type="HAMAP" id="MF_01987">
    <property type="entry name" value="Ribokinase"/>
    <property type="match status" value="1"/>
</dbReference>
<gene>
    <name evidence="9" type="primary">rbsK</name>
    <name evidence="11" type="ORF">GGR04_000574</name>
</gene>
<protein>
    <recommendedName>
        <fullName evidence="9">Ribokinase</fullName>
        <shortName evidence="9">RK</shortName>
        <ecNumber evidence="9">2.7.1.15</ecNumber>
    </recommendedName>
</protein>
<evidence type="ECO:0000256" key="2">
    <source>
        <dbReference type="ARBA" id="ARBA00022723"/>
    </source>
</evidence>
<comment type="caution">
    <text evidence="9">Lacks conserved residue(s) required for the propagation of feature annotation.</text>
</comment>
<evidence type="ECO:0000256" key="5">
    <source>
        <dbReference type="ARBA" id="ARBA00022840"/>
    </source>
</evidence>
<dbReference type="PRINTS" id="PR00990">
    <property type="entry name" value="RIBOKINASE"/>
</dbReference>
<evidence type="ECO:0000256" key="9">
    <source>
        <dbReference type="HAMAP-Rule" id="MF_01987"/>
    </source>
</evidence>
<dbReference type="EC" id="2.7.1.15" evidence="9"/>
<dbReference type="PANTHER" id="PTHR10584:SF166">
    <property type="entry name" value="RIBOKINASE"/>
    <property type="match status" value="1"/>
</dbReference>
<dbReference type="RefSeq" id="WP_183197632.1">
    <property type="nucleotide sequence ID" value="NZ_JACIEK010000001.1"/>
</dbReference>
<evidence type="ECO:0000256" key="1">
    <source>
        <dbReference type="ARBA" id="ARBA00022679"/>
    </source>
</evidence>
<comment type="subcellular location">
    <subcellularLocation>
        <location evidence="9">Cytoplasm</location>
    </subcellularLocation>
</comment>
<dbReference type="InterPro" id="IPR002139">
    <property type="entry name" value="Ribo/fructo_kinase"/>
</dbReference>
<keyword evidence="12" id="KW-1185">Reference proteome</keyword>
<dbReference type="InterPro" id="IPR029056">
    <property type="entry name" value="Ribokinase-like"/>
</dbReference>
<comment type="activity regulation">
    <text evidence="9">Activated by a monovalent cation that binds near, but not in, the active site. The most likely occupant of the site in vivo is potassium. Ion binding induces a conformational change that may alter substrate affinity.</text>
</comment>
<dbReference type="GO" id="GO:0005829">
    <property type="term" value="C:cytosol"/>
    <property type="evidence" value="ECO:0007669"/>
    <property type="project" value="TreeGrafter"/>
</dbReference>
<feature type="binding site" evidence="9">
    <location>
        <position position="276"/>
    </location>
    <ligand>
        <name>K(+)</name>
        <dbReference type="ChEBI" id="CHEBI:29103"/>
    </ligand>
</feature>
<keyword evidence="8 9" id="KW-0119">Carbohydrate metabolism</keyword>
<dbReference type="Pfam" id="PF00294">
    <property type="entry name" value="PfkB"/>
    <property type="match status" value="1"/>
</dbReference>
<dbReference type="PANTHER" id="PTHR10584">
    <property type="entry name" value="SUGAR KINASE"/>
    <property type="match status" value="1"/>
</dbReference>
<dbReference type="AlphaFoldDB" id="A0A7W6H3D2"/>
<dbReference type="GO" id="GO:0004747">
    <property type="term" value="F:ribokinase activity"/>
    <property type="evidence" value="ECO:0007669"/>
    <property type="project" value="UniProtKB-UniRule"/>
</dbReference>
<feature type="binding site" evidence="9">
    <location>
        <begin position="212"/>
        <end position="217"/>
    </location>
    <ligand>
        <name>ATP</name>
        <dbReference type="ChEBI" id="CHEBI:30616"/>
    </ligand>
</feature>
<dbReference type="UniPathway" id="UPA00916">
    <property type="reaction ID" value="UER00889"/>
</dbReference>
<keyword evidence="1 9" id="KW-0808">Transferase</keyword>
<evidence type="ECO:0000256" key="6">
    <source>
        <dbReference type="ARBA" id="ARBA00022842"/>
    </source>
</evidence>
<feature type="binding site" evidence="9">
    <location>
        <position position="240"/>
    </location>
    <ligand>
        <name>K(+)</name>
        <dbReference type="ChEBI" id="CHEBI:29103"/>
    </ligand>
</feature>
<feature type="binding site" evidence="9">
    <location>
        <position position="181"/>
    </location>
    <ligand>
        <name>ATP</name>
        <dbReference type="ChEBI" id="CHEBI:30616"/>
    </ligand>
</feature>
<sequence>MAVHVVGNVGLDTTFRLARFPKPGETLNASGVGVALGGKGANQALAALRAGAEVTLWSAVGSDAEAAVVRRGLLDAGLCDRGLLVLPLPTDRSAVLVDADGENQIASAVACALAFDPVSSRWFERAQGGDVLVLQGNLTPNATRAALRTGRALGLRTILNASPLGTHADMLDGMPHVVVVNRVEGETLTGEHAPDRMVEALCGRISGAAVVTLGAEGFVFAEGPDERPRSRAAHAARAVDTSGAGDVFCGTLAARLSLGHGFEPALRLAGWAAAIAVTRAGTFGCGPDRGEFQTWYERERT</sequence>
<organism evidence="11 12">
    <name type="scientific">Aureimonas pseudogalii</name>
    <dbReference type="NCBI Taxonomy" id="1744844"/>
    <lineage>
        <taxon>Bacteria</taxon>
        <taxon>Pseudomonadati</taxon>
        <taxon>Pseudomonadota</taxon>
        <taxon>Alphaproteobacteria</taxon>
        <taxon>Hyphomicrobiales</taxon>
        <taxon>Aurantimonadaceae</taxon>
        <taxon>Aureimonas</taxon>
    </lineage>
</organism>
<proteinExistence type="inferred from homology"/>
<keyword evidence="3 9" id="KW-0547">Nucleotide-binding</keyword>
<evidence type="ECO:0000256" key="4">
    <source>
        <dbReference type="ARBA" id="ARBA00022777"/>
    </source>
</evidence>
<feature type="binding site" evidence="9">
    <location>
        <begin position="38"/>
        <end position="42"/>
    </location>
    <ligand>
        <name>substrate</name>
    </ligand>
</feature>
<evidence type="ECO:0000313" key="12">
    <source>
        <dbReference type="Proteomes" id="UP000542776"/>
    </source>
</evidence>
<dbReference type="GO" id="GO:0046872">
    <property type="term" value="F:metal ion binding"/>
    <property type="evidence" value="ECO:0007669"/>
    <property type="project" value="UniProtKB-KW"/>
</dbReference>
<comment type="subunit">
    <text evidence="9">Homodimer.</text>
</comment>
<comment type="similarity">
    <text evidence="9">Belongs to the carbohydrate kinase PfkB family. Ribokinase subfamily.</text>
</comment>
<comment type="pathway">
    <text evidence="9">Carbohydrate metabolism; D-ribose degradation; D-ribose 5-phosphate from beta-D-ribopyranose: step 2/2.</text>
</comment>
<feature type="binding site" evidence="9">
    <location>
        <begin position="245"/>
        <end position="246"/>
    </location>
    <ligand>
        <name>ATP</name>
        <dbReference type="ChEBI" id="CHEBI:30616"/>
    </ligand>
</feature>
<evidence type="ECO:0000256" key="8">
    <source>
        <dbReference type="ARBA" id="ARBA00023277"/>
    </source>
</evidence>
<accession>A0A7W6H3D2</accession>
<keyword evidence="5 9" id="KW-0067">ATP-binding</keyword>
<feature type="binding site" evidence="9">
    <location>
        <position position="281"/>
    </location>
    <ligand>
        <name>K(+)</name>
        <dbReference type="ChEBI" id="CHEBI:29103"/>
    </ligand>
</feature>
<dbReference type="Proteomes" id="UP000542776">
    <property type="component" value="Unassembled WGS sequence"/>
</dbReference>
<evidence type="ECO:0000259" key="10">
    <source>
        <dbReference type="Pfam" id="PF00294"/>
    </source>
</evidence>
<feature type="active site" description="Proton acceptor" evidence="9">
    <location>
        <position position="246"/>
    </location>
</feature>
<keyword evidence="6 9" id="KW-0460">Magnesium</keyword>
<feature type="binding site" evidence="9">
    <location>
        <position position="242"/>
    </location>
    <ligand>
        <name>K(+)</name>
        <dbReference type="ChEBI" id="CHEBI:29103"/>
    </ligand>
</feature>
<feature type="binding site" evidence="9">
    <location>
        <position position="279"/>
    </location>
    <ligand>
        <name>K(+)</name>
        <dbReference type="ChEBI" id="CHEBI:29103"/>
    </ligand>
</feature>
<feature type="binding site" evidence="9">
    <location>
        <position position="246"/>
    </location>
    <ligand>
        <name>substrate</name>
    </ligand>
</feature>
<dbReference type="InterPro" id="IPR011877">
    <property type="entry name" value="Ribokinase"/>
</dbReference>
<evidence type="ECO:0000256" key="7">
    <source>
        <dbReference type="ARBA" id="ARBA00022958"/>
    </source>
</evidence>
<comment type="function">
    <text evidence="9">Catalyzes the phosphorylation of ribose at O-5 in a reaction requiring ATP and magnesium. The resulting D-ribose-5-phosphate can then be used either for sythesis of nucleotides, histidine, and tryptophan, or as a component of the pentose phosphate pathway.</text>
</comment>
<comment type="cofactor">
    <cofactor evidence="9">
        <name>Mg(2+)</name>
        <dbReference type="ChEBI" id="CHEBI:18420"/>
    </cofactor>
    <text evidence="9">Requires a divalent cation, most likely magnesium in vivo, as an electrophilic catalyst to aid phosphoryl group transfer. It is the chelate of the metal and the nucleotide that is the actual substrate.</text>
</comment>
<keyword evidence="4 9" id="KW-0418">Kinase</keyword>
<keyword evidence="2 9" id="KW-0479">Metal-binding</keyword>
<comment type="caution">
    <text evidence="11">The sequence shown here is derived from an EMBL/GenBank/DDBJ whole genome shotgun (WGS) entry which is preliminary data.</text>
</comment>
<keyword evidence="9" id="KW-0963">Cytoplasm</keyword>
<dbReference type="InterPro" id="IPR011611">
    <property type="entry name" value="PfkB_dom"/>
</dbReference>
<dbReference type="GO" id="GO:0019303">
    <property type="term" value="P:D-ribose catabolic process"/>
    <property type="evidence" value="ECO:0007669"/>
    <property type="project" value="UniProtKB-UniRule"/>
</dbReference>
<dbReference type="Gene3D" id="3.40.1190.20">
    <property type="match status" value="1"/>
</dbReference>
<name>A0A7W6H3D2_9HYPH</name>
<feature type="domain" description="Carbohydrate kinase PfkB" evidence="10">
    <location>
        <begin position="16"/>
        <end position="285"/>
    </location>
</feature>